<gene>
    <name evidence="5" type="ORF">GCM10008905_04350</name>
</gene>
<dbReference type="NCBIfam" id="TIGR02481">
    <property type="entry name" value="hemeryth_dom"/>
    <property type="match status" value="1"/>
</dbReference>
<dbReference type="CDD" id="cd12107">
    <property type="entry name" value="Hemerythrin"/>
    <property type="match status" value="1"/>
</dbReference>
<dbReference type="EMBL" id="BAAACF010000001">
    <property type="protein sequence ID" value="GAA0718060.1"/>
    <property type="molecule type" value="Genomic_DNA"/>
</dbReference>
<dbReference type="Proteomes" id="UP001500339">
    <property type="component" value="Unassembled WGS sequence"/>
</dbReference>
<dbReference type="InterPro" id="IPR035938">
    <property type="entry name" value="Hemerythrin-like_sf"/>
</dbReference>
<feature type="domain" description="Hemerythrin-like" evidence="4">
    <location>
        <begin position="12"/>
        <end position="129"/>
    </location>
</feature>
<evidence type="ECO:0000256" key="3">
    <source>
        <dbReference type="ARBA" id="ARBA00023004"/>
    </source>
</evidence>
<proteinExistence type="inferred from homology"/>
<evidence type="ECO:0000259" key="4">
    <source>
        <dbReference type="Pfam" id="PF01814"/>
    </source>
</evidence>
<dbReference type="InterPro" id="IPR050669">
    <property type="entry name" value="Hemerythrin"/>
</dbReference>
<reference evidence="6" key="1">
    <citation type="journal article" date="2019" name="Int. J. Syst. Evol. Microbiol.">
        <title>The Global Catalogue of Microorganisms (GCM) 10K type strain sequencing project: providing services to taxonomists for standard genome sequencing and annotation.</title>
        <authorList>
            <consortium name="The Broad Institute Genomics Platform"/>
            <consortium name="The Broad Institute Genome Sequencing Center for Infectious Disease"/>
            <person name="Wu L."/>
            <person name="Ma J."/>
        </authorList>
    </citation>
    <scope>NUCLEOTIDE SEQUENCE [LARGE SCALE GENOMIC DNA]</scope>
    <source>
        <strain evidence="6">JCM 1405</strain>
    </source>
</reference>
<dbReference type="NCBIfam" id="NF033749">
    <property type="entry name" value="bact_hemeryth"/>
    <property type="match status" value="1"/>
</dbReference>
<comment type="caution">
    <text evidence="5">The sequence shown here is derived from an EMBL/GenBank/DDBJ whole genome shotgun (WGS) entry which is preliminary data.</text>
</comment>
<sequence>MFNWKDEYSCNVSEIDLQHKNLFELGNKLYTIVSLSQKYDRFDEIVKTLEELRNYTIYHFEFEENLLKLHGYENIEEHKKQHEAFIKKVTSIDEEYMDLNQKKVSMDLLTFILDWIGNHILKTDMGYKEFLNNKGIY</sequence>
<dbReference type="InterPro" id="IPR012827">
    <property type="entry name" value="Hemerythrin_metal-bd"/>
</dbReference>
<keyword evidence="2" id="KW-0479">Metal-binding</keyword>
<name>A0ABP3TXZ0_9CLOT</name>
<dbReference type="PANTHER" id="PTHR37164">
    <property type="entry name" value="BACTERIOHEMERYTHRIN"/>
    <property type="match status" value="1"/>
</dbReference>
<dbReference type="RefSeq" id="WP_343766049.1">
    <property type="nucleotide sequence ID" value="NZ_BAAACF010000001.1"/>
</dbReference>
<evidence type="ECO:0000313" key="6">
    <source>
        <dbReference type="Proteomes" id="UP001500339"/>
    </source>
</evidence>
<evidence type="ECO:0000256" key="1">
    <source>
        <dbReference type="ARBA" id="ARBA00010587"/>
    </source>
</evidence>
<protein>
    <submittedName>
        <fullName evidence="5">Bacteriohemerythrin</fullName>
    </submittedName>
</protein>
<dbReference type="SUPFAM" id="SSF47188">
    <property type="entry name" value="Hemerythrin-like"/>
    <property type="match status" value="1"/>
</dbReference>
<dbReference type="PANTHER" id="PTHR37164:SF1">
    <property type="entry name" value="BACTERIOHEMERYTHRIN"/>
    <property type="match status" value="1"/>
</dbReference>
<comment type="similarity">
    <text evidence="1">Belongs to the hemerythrin family.</text>
</comment>
<evidence type="ECO:0000313" key="5">
    <source>
        <dbReference type="EMBL" id="GAA0718060.1"/>
    </source>
</evidence>
<dbReference type="PROSITE" id="PS00550">
    <property type="entry name" value="HEMERYTHRINS"/>
    <property type="match status" value="1"/>
</dbReference>
<keyword evidence="3" id="KW-0408">Iron</keyword>
<dbReference type="Pfam" id="PF01814">
    <property type="entry name" value="Hemerythrin"/>
    <property type="match status" value="1"/>
</dbReference>
<dbReference type="InterPro" id="IPR016131">
    <property type="entry name" value="Haemerythrin_Fe_BS"/>
</dbReference>
<evidence type="ECO:0000256" key="2">
    <source>
        <dbReference type="ARBA" id="ARBA00022723"/>
    </source>
</evidence>
<keyword evidence="6" id="KW-1185">Reference proteome</keyword>
<dbReference type="InterPro" id="IPR012312">
    <property type="entry name" value="Hemerythrin-like"/>
</dbReference>
<accession>A0ABP3TXZ0</accession>
<dbReference type="Gene3D" id="1.20.120.50">
    <property type="entry name" value="Hemerythrin-like"/>
    <property type="match status" value="1"/>
</dbReference>
<organism evidence="5 6">
    <name type="scientific">Clostridium malenominatum</name>
    <dbReference type="NCBI Taxonomy" id="1539"/>
    <lineage>
        <taxon>Bacteria</taxon>
        <taxon>Bacillati</taxon>
        <taxon>Bacillota</taxon>
        <taxon>Clostridia</taxon>
        <taxon>Eubacteriales</taxon>
        <taxon>Clostridiaceae</taxon>
        <taxon>Clostridium</taxon>
    </lineage>
</organism>